<dbReference type="STRING" id="63057.A0A2P5ERL6"/>
<proteinExistence type="predicted"/>
<feature type="region of interest" description="Disordered" evidence="1">
    <location>
        <begin position="182"/>
        <end position="215"/>
    </location>
</feature>
<accession>A0A2P5ERL6</accession>
<dbReference type="AlphaFoldDB" id="A0A2P5ERL6"/>
<name>A0A2P5ERL6_TREOI</name>
<evidence type="ECO:0000313" key="2">
    <source>
        <dbReference type="EMBL" id="PON88188.1"/>
    </source>
</evidence>
<reference evidence="3" key="1">
    <citation type="submission" date="2016-06" db="EMBL/GenBank/DDBJ databases">
        <title>Parallel loss of symbiosis genes in relatives of nitrogen-fixing non-legume Parasponia.</title>
        <authorList>
            <person name="Van Velzen R."/>
            <person name="Holmer R."/>
            <person name="Bu F."/>
            <person name="Rutten L."/>
            <person name="Van Zeijl A."/>
            <person name="Liu W."/>
            <person name="Santuari L."/>
            <person name="Cao Q."/>
            <person name="Sharma T."/>
            <person name="Shen D."/>
            <person name="Roswanjaya Y."/>
            <person name="Wardhani T."/>
            <person name="Kalhor M.S."/>
            <person name="Jansen J."/>
            <person name="Van den Hoogen J."/>
            <person name="Gungor B."/>
            <person name="Hartog M."/>
            <person name="Hontelez J."/>
            <person name="Verver J."/>
            <person name="Yang W.-C."/>
            <person name="Schijlen E."/>
            <person name="Repin R."/>
            <person name="Schilthuizen M."/>
            <person name="Schranz E."/>
            <person name="Heidstra R."/>
            <person name="Miyata K."/>
            <person name="Fedorova E."/>
            <person name="Kohlen W."/>
            <person name="Bisseling T."/>
            <person name="Smit S."/>
            <person name="Geurts R."/>
        </authorList>
    </citation>
    <scope>NUCLEOTIDE SEQUENCE [LARGE SCALE GENOMIC DNA]</scope>
    <source>
        <strain evidence="3">cv. RG33-2</strain>
    </source>
</reference>
<organism evidence="2 3">
    <name type="scientific">Trema orientale</name>
    <name type="common">Charcoal tree</name>
    <name type="synonym">Celtis orientalis</name>
    <dbReference type="NCBI Taxonomy" id="63057"/>
    <lineage>
        <taxon>Eukaryota</taxon>
        <taxon>Viridiplantae</taxon>
        <taxon>Streptophyta</taxon>
        <taxon>Embryophyta</taxon>
        <taxon>Tracheophyta</taxon>
        <taxon>Spermatophyta</taxon>
        <taxon>Magnoliopsida</taxon>
        <taxon>eudicotyledons</taxon>
        <taxon>Gunneridae</taxon>
        <taxon>Pentapetalae</taxon>
        <taxon>rosids</taxon>
        <taxon>fabids</taxon>
        <taxon>Rosales</taxon>
        <taxon>Cannabaceae</taxon>
        <taxon>Trema</taxon>
    </lineage>
</organism>
<keyword evidence="3" id="KW-1185">Reference proteome</keyword>
<dbReference type="Proteomes" id="UP000237000">
    <property type="component" value="Unassembled WGS sequence"/>
</dbReference>
<protein>
    <submittedName>
        <fullName evidence="2">Uncharacterized protein</fullName>
    </submittedName>
</protein>
<gene>
    <name evidence="2" type="ORF">TorRG33x02_160170</name>
</gene>
<evidence type="ECO:0000313" key="3">
    <source>
        <dbReference type="Proteomes" id="UP000237000"/>
    </source>
</evidence>
<feature type="compositionally biased region" description="Basic and acidic residues" evidence="1">
    <location>
        <begin position="199"/>
        <end position="215"/>
    </location>
</feature>
<sequence length="236" mass="27315">MESTQLQMKMLPLFALVMNEPAIIEHKLAPFYSLYTKEIQYSQSVYVMLFGSEIEYPIYGPKFEDHNEKDMSNDDPRAENFDYKQPKFRGSFCKQEGDTTRVDDDCVENLNLKPNISLGSSERKALNGGLKQECPGISPETVLNRRERGKLRKQCRNAVAKDHRGPSEFWYRTRSISRVKEEEEEVQELGNANISRTSKPKENTNKSHSCDLPVKCEEDNEMIVPRSFSYSKSRRP</sequence>
<evidence type="ECO:0000256" key="1">
    <source>
        <dbReference type="SAM" id="MobiDB-lite"/>
    </source>
</evidence>
<dbReference type="InParanoid" id="A0A2P5ERL6"/>
<dbReference type="EMBL" id="JXTC01000108">
    <property type="protein sequence ID" value="PON88188.1"/>
    <property type="molecule type" value="Genomic_DNA"/>
</dbReference>
<comment type="caution">
    <text evidence="2">The sequence shown here is derived from an EMBL/GenBank/DDBJ whole genome shotgun (WGS) entry which is preliminary data.</text>
</comment>
<dbReference type="OrthoDB" id="10469781at2759"/>